<organism evidence="1 2">
    <name type="scientific">Prevotella disiens JCM 6334 = ATCC 29426</name>
    <dbReference type="NCBI Taxonomy" id="1235811"/>
    <lineage>
        <taxon>Bacteria</taxon>
        <taxon>Pseudomonadati</taxon>
        <taxon>Bacteroidota</taxon>
        <taxon>Bacteroidia</taxon>
        <taxon>Bacteroidales</taxon>
        <taxon>Prevotellaceae</taxon>
        <taxon>Prevotella</taxon>
    </lineage>
</organism>
<accession>A0ABN0NNV9</accession>
<dbReference type="Proteomes" id="UP000016660">
    <property type="component" value="Unassembled WGS sequence"/>
</dbReference>
<proteinExistence type="predicted"/>
<name>A0ABN0NNV9_9BACT</name>
<dbReference type="EMBL" id="AWUY01000291">
    <property type="protein sequence ID" value="ERJ71053.1"/>
    <property type="molecule type" value="Genomic_DNA"/>
</dbReference>
<reference evidence="1 2" key="1">
    <citation type="submission" date="2013-06" db="EMBL/GenBank/DDBJ databases">
        <authorList>
            <person name="Weinstock G."/>
            <person name="Sodergren E."/>
            <person name="Lobos E.A."/>
            <person name="Fulton L."/>
            <person name="Fulton R."/>
            <person name="Courtney L."/>
            <person name="Fronick C."/>
            <person name="O'Laughlin M."/>
            <person name="Godfrey J."/>
            <person name="Wilson R.M."/>
            <person name="Miner T."/>
            <person name="Farmer C."/>
            <person name="Delehaunty K."/>
            <person name="Cordes M."/>
            <person name="Minx P."/>
            <person name="Tomlinson C."/>
            <person name="Chen J."/>
            <person name="Wollam A."/>
            <person name="Pepin K.H."/>
            <person name="Bhonagiri V."/>
            <person name="Zhang X."/>
            <person name="Warren W."/>
            <person name="Mitreva M."/>
            <person name="Mardis E.R."/>
            <person name="Wilson R.K."/>
        </authorList>
    </citation>
    <scope>NUCLEOTIDE SEQUENCE [LARGE SCALE GENOMIC DNA]</scope>
    <source>
        <strain evidence="1 2">ATCC 29426</strain>
    </source>
</reference>
<evidence type="ECO:0000313" key="2">
    <source>
        <dbReference type="Proteomes" id="UP000016660"/>
    </source>
</evidence>
<comment type="caution">
    <text evidence="1">The sequence shown here is derived from an EMBL/GenBank/DDBJ whole genome shotgun (WGS) entry which is preliminary data.</text>
</comment>
<gene>
    <name evidence="1" type="ORF">HMPREF0653_02576</name>
</gene>
<protein>
    <submittedName>
        <fullName evidence="1">Uncharacterized protein</fullName>
    </submittedName>
</protein>
<evidence type="ECO:0000313" key="1">
    <source>
        <dbReference type="EMBL" id="ERJ71053.1"/>
    </source>
</evidence>
<sequence length="41" mass="4857">MLSLFSFMLLFSKQAILNVKTYCFSLQNNRFLKKKNLNTPN</sequence>
<keyword evidence="2" id="KW-1185">Reference proteome</keyword>